<dbReference type="OMA" id="KPPKSWG"/>
<dbReference type="PANTHER" id="PTHR47377:SF1">
    <property type="entry name" value="RHODANESE-LIKE DOMAIN-CONTAINING PROTEIN 4, CHLOROPLASTIC"/>
    <property type="match status" value="1"/>
</dbReference>
<dbReference type="Proteomes" id="UP000825935">
    <property type="component" value="Chromosome 4"/>
</dbReference>
<name>A0A8T2V3K7_CERRI</name>
<dbReference type="OrthoDB" id="1927399at2759"/>
<proteinExistence type="predicted"/>
<organism evidence="2 3">
    <name type="scientific">Ceratopteris richardii</name>
    <name type="common">Triangle waterfern</name>
    <dbReference type="NCBI Taxonomy" id="49495"/>
    <lineage>
        <taxon>Eukaryota</taxon>
        <taxon>Viridiplantae</taxon>
        <taxon>Streptophyta</taxon>
        <taxon>Embryophyta</taxon>
        <taxon>Tracheophyta</taxon>
        <taxon>Polypodiopsida</taxon>
        <taxon>Polypodiidae</taxon>
        <taxon>Polypodiales</taxon>
        <taxon>Pteridineae</taxon>
        <taxon>Pteridaceae</taxon>
        <taxon>Parkerioideae</taxon>
        <taxon>Ceratopteris</taxon>
    </lineage>
</organism>
<dbReference type="SUPFAM" id="SSF52821">
    <property type="entry name" value="Rhodanese/Cell cycle control phosphatase"/>
    <property type="match status" value="1"/>
</dbReference>
<accession>A0A8T2V3K7</accession>
<keyword evidence="3" id="KW-1185">Reference proteome</keyword>
<dbReference type="PANTHER" id="PTHR47377">
    <property type="entry name" value="RHODANESE-LIKE DOMAIN-CONTAINING PROTEIN 4, CHLOROPLASTIC"/>
    <property type="match status" value="1"/>
</dbReference>
<evidence type="ECO:0008006" key="4">
    <source>
        <dbReference type="Google" id="ProtNLM"/>
    </source>
</evidence>
<dbReference type="InterPro" id="IPR044240">
    <property type="entry name" value="STR4-like"/>
</dbReference>
<dbReference type="CDD" id="cd00158">
    <property type="entry name" value="RHOD"/>
    <property type="match status" value="1"/>
</dbReference>
<dbReference type="AlphaFoldDB" id="A0A8T2V3K7"/>
<evidence type="ECO:0000313" key="3">
    <source>
        <dbReference type="Proteomes" id="UP000825935"/>
    </source>
</evidence>
<evidence type="ECO:0000313" key="2">
    <source>
        <dbReference type="EMBL" id="KAH7440345.1"/>
    </source>
</evidence>
<evidence type="ECO:0000256" key="1">
    <source>
        <dbReference type="SAM" id="MobiDB-lite"/>
    </source>
</evidence>
<reference evidence="2" key="1">
    <citation type="submission" date="2021-08" db="EMBL/GenBank/DDBJ databases">
        <title>WGS assembly of Ceratopteris richardii.</title>
        <authorList>
            <person name="Marchant D.B."/>
            <person name="Chen G."/>
            <person name="Jenkins J."/>
            <person name="Shu S."/>
            <person name="Leebens-Mack J."/>
            <person name="Grimwood J."/>
            <person name="Schmutz J."/>
            <person name="Soltis P."/>
            <person name="Soltis D."/>
            <person name="Chen Z.-H."/>
        </authorList>
    </citation>
    <scope>NUCLEOTIDE SEQUENCE</scope>
    <source>
        <strain evidence="2">Whitten #5841</strain>
        <tissue evidence="2">Leaf</tissue>
    </source>
</reference>
<dbReference type="InterPro" id="IPR036873">
    <property type="entry name" value="Rhodanese-like_dom_sf"/>
</dbReference>
<protein>
    <recommendedName>
        <fullName evidence="4">Rhodanese domain-containing protein</fullName>
    </recommendedName>
</protein>
<comment type="caution">
    <text evidence="2">The sequence shown here is derived from an EMBL/GenBank/DDBJ whole genome shotgun (WGS) entry which is preliminary data.</text>
</comment>
<gene>
    <name evidence="2" type="ORF">KP509_04G103300</name>
</gene>
<dbReference type="EMBL" id="CM035409">
    <property type="protein sequence ID" value="KAH7440345.1"/>
    <property type="molecule type" value="Genomic_DNA"/>
</dbReference>
<feature type="region of interest" description="Disordered" evidence="1">
    <location>
        <begin position="393"/>
        <end position="444"/>
    </location>
</feature>
<dbReference type="Gene3D" id="3.40.250.10">
    <property type="entry name" value="Rhodanese-like domain"/>
    <property type="match status" value="1"/>
</dbReference>
<sequence>MELCSRSSLCGRPQSSLFWQKENFSSPSSSVKLPPVDIRSRRLPSSSALLSSAVAWLTAGSTSAASYDDILGPGQLIEAPTDLDVSSIVDSVSGFAAENPVAVIAGLAAISIPLVISNFFGGPKTWGSISAKDALTKLEAEEAQFLDIRSSDDVKAEGTPDLRSVKKRVFQIPYVPGEDEAYIKKLLDKFKDPSNTTLYVLDQFDGNSLSVAELLTANGFMSAYAIKGGAEGSNGWRNSELPWILPRKGFTLDINSLKDVIDSTFNDNPNLVPATLGVAAAAGVSFVVFSEAETALQLLGSAALIQLFVKKFLFAKDRQKTLEELQTFLDTKIAPKEFVDEIKGISGALLPKYKDVGSGDTTNGAAVSTESIPVIEAESDATLTSGVADVKEQTNPVEPAKTVSEAAPEPLVAAADLPESSTPLSPYAQFPDLKPPAPPMPSRS</sequence>
<feature type="compositionally biased region" description="Pro residues" evidence="1">
    <location>
        <begin position="433"/>
        <end position="444"/>
    </location>
</feature>